<name>A0ACC3TBY1_LIPKO</name>
<sequence length="907" mass="101284">MTSDDEDDDGSLRACDSCRLKKIRCDKKDPCGSCSSRHLQCLRTMPDARKRKRRNSASLPSDVQARLDNMQSQLDKIMSALSATRATATPYSPPRPEHEFVSVTSQSTSPASLPSSYYSALLAGPESIAKYLSIVSSLGERTPESQSNALAGNFASVRVLNSLVTNIKGQLQHLGKSSLLSMSIEAQLLTTALQEERDKSDETDCITPVTDLEYEADYEKNGITMSDTVTQQQRTDIGMRDARGNLEDVQHKDTDIVAPQCPVMKAVLDASLDYVASNFLPVDWVEELDIRDHVPVLPSKKLGQEFIDYYTEFILPFEQKCSPAFVKMLRDDIYRPQIPDRLQKVVCASYVMAIVLFWPERELQEGDISLRVQMLKNIWLILKEPSVFITANCINVQTLLLAATAAERIHHPGLCWTLISQCSRLALTLGLHRQSAIYFERELSPAQIDERRSLFWRCYFTEKSLSLTLGRTSSLPMYDCDVQRRRNAREDDVQETQAMPSFINDAEYLERHRFGTTLIDAYESFAEVYDAVYVRLYSARAQQQSACDKRRAVRELDSMLRSVWQDFHPWVIESRLSDNRLYHAMTAQAEFMYYVCMTMIHRLSKGIPDSESGVNAGLIDTPDGWQQSTDIALASARRAILVIHEALSLPGYERYTACLASWSLIFQPFAPFFELFTSVIKTGHRDDLRLMTLIVGILRKLQLPPESVRKLTHVAELFTRLANIVVLAMERKVGSSQKSSIAHTSTAGTALPTSFSKSRPSNGATSSKVVADGLTTPIESPPNPTASTSLSRQTSVSTPAAQFPFSYGTLSDASYQQPCTNSSKPVPPSVPDHEIETLLLGGSIMQDVSSIKSLLWEANLNPLDPPDLDWTTFDTTLFAPVDYAISQVNQQPSNNNAAVLEHMHSGA</sequence>
<gene>
    <name evidence="1" type="ORF">V1525DRAFT_393821</name>
</gene>
<evidence type="ECO:0000313" key="1">
    <source>
        <dbReference type="EMBL" id="KAK9241146.1"/>
    </source>
</evidence>
<protein>
    <submittedName>
        <fullName evidence="1">Uncharacterized protein</fullName>
    </submittedName>
</protein>
<accession>A0ACC3TBY1</accession>
<dbReference type="Proteomes" id="UP001433508">
    <property type="component" value="Unassembled WGS sequence"/>
</dbReference>
<evidence type="ECO:0000313" key="2">
    <source>
        <dbReference type="Proteomes" id="UP001433508"/>
    </source>
</evidence>
<dbReference type="EMBL" id="MU971336">
    <property type="protein sequence ID" value="KAK9241146.1"/>
    <property type="molecule type" value="Genomic_DNA"/>
</dbReference>
<comment type="caution">
    <text evidence="1">The sequence shown here is derived from an EMBL/GenBank/DDBJ whole genome shotgun (WGS) entry which is preliminary data.</text>
</comment>
<keyword evidence="2" id="KW-1185">Reference proteome</keyword>
<organism evidence="1 2">
    <name type="scientific">Lipomyces kononenkoae</name>
    <name type="common">Yeast</name>
    <dbReference type="NCBI Taxonomy" id="34357"/>
    <lineage>
        <taxon>Eukaryota</taxon>
        <taxon>Fungi</taxon>
        <taxon>Dikarya</taxon>
        <taxon>Ascomycota</taxon>
        <taxon>Saccharomycotina</taxon>
        <taxon>Lipomycetes</taxon>
        <taxon>Lipomycetales</taxon>
        <taxon>Lipomycetaceae</taxon>
        <taxon>Lipomyces</taxon>
    </lineage>
</organism>
<proteinExistence type="predicted"/>
<reference evidence="2" key="1">
    <citation type="journal article" date="2024" name="Front. Bioeng. Biotechnol.">
        <title>Genome-scale model development and genomic sequencing of the oleaginous clade Lipomyces.</title>
        <authorList>
            <person name="Czajka J.J."/>
            <person name="Han Y."/>
            <person name="Kim J."/>
            <person name="Mondo S.J."/>
            <person name="Hofstad B.A."/>
            <person name="Robles A."/>
            <person name="Haridas S."/>
            <person name="Riley R."/>
            <person name="LaButti K."/>
            <person name="Pangilinan J."/>
            <person name="Andreopoulos W."/>
            <person name="Lipzen A."/>
            <person name="Yan J."/>
            <person name="Wang M."/>
            <person name="Ng V."/>
            <person name="Grigoriev I.V."/>
            <person name="Spatafora J.W."/>
            <person name="Magnuson J.K."/>
            <person name="Baker S.E."/>
            <person name="Pomraning K.R."/>
        </authorList>
    </citation>
    <scope>NUCLEOTIDE SEQUENCE [LARGE SCALE GENOMIC DNA]</scope>
    <source>
        <strain evidence="2">CBS 7786</strain>
    </source>
</reference>